<organism evidence="1 2">
    <name type="scientific">Stephania cephalantha</name>
    <dbReference type="NCBI Taxonomy" id="152367"/>
    <lineage>
        <taxon>Eukaryota</taxon>
        <taxon>Viridiplantae</taxon>
        <taxon>Streptophyta</taxon>
        <taxon>Embryophyta</taxon>
        <taxon>Tracheophyta</taxon>
        <taxon>Spermatophyta</taxon>
        <taxon>Magnoliopsida</taxon>
        <taxon>Ranunculales</taxon>
        <taxon>Menispermaceae</taxon>
        <taxon>Menispermoideae</taxon>
        <taxon>Cissampelideae</taxon>
        <taxon>Stephania</taxon>
    </lineage>
</organism>
<comment type="caution">
    <text evidence="1">The sequence shown here is derived from an EMBL/GenBank/DDBJ whole genome shotgun (WGS) entry which is preliminary data.</text>
</comment>
<gene>
    <name evidence="1" type="ORF">Scep_025388</name>
</gene>
<protein>
    <submittedName>
        <fullName evidence="1">Uncharacterized protein</fullName>
    </submittedName>
</protein>
<evidence type="ECO:0000313" key="2">
    <source>
        <dbReference type="Proteomes" id="UP001419268"/>
    </source>
</evidence>
<accession>A0AAP0EIL4</accession>
<reference evidence="1 2" key="1">
    <citation type="submission" date="2024-01" db="EMBL/GenBank/DDBJ databases">
        <title>Genome assemblies of Stephania.</title>
        <authorList>
            <person name="Yang L."/>
        </authorList>
    </citation>
    <scope>NUCLEOTIDE SEQUENCE [LARGE SCALE GENOMIC DNA]</scope>
    <source>
        <strain evidence="1">JXDWG</strain>
        <tissue evidence="1">Leaf</tissue>
    </source>
</reference>
<evidence type="ECO:0000313" key="1">
    <source>
        <dbReference type="EMBL" id="KAK9093919.1"/>
    </source>
</evidence>
<dbReference type="Proteomes" id="UP001419268">
    <property type="component" value="Unassembled WGS sequence"/>
</dbReference>
<dbReference type="PANTHER" id="PTHR43000">
    <property type="entry name" value="DTDP-D-GLUCOSE 4,6-DEHYDRATASE-RELATED"/>
    <property type="match status" value="1"/>
</dbReference>
<dbReference type="AlphaFoldDB" id="A0AAP0EIL4"/>
<dbReference type="EMBL" id="JBBNAG010000011">
    <property type="protein sequence ID" value="KAK9093919.1"/>
    <property type="molecule type" value="Genomic_DNA"/>
</dbReference>
<name>A0AAP0EIL4_9MAGN</name>
<sequence length="103" mass="11784">MAGADMLVMASSNCHTWRWIKCDKLSYLEEDVAEAFEAMLHKVVIGHINIIGTQRERRVLDVPEDICKVFELDHEVATKFVENRPFKSSKDRMGGDDLFGRKG</sequence>
<proteinExistence type="predicted"/>
<keyword evidence="2" id="KW-1185">Reference proteome</keyword>